<organism evidence="8 9">
    <name type="scientific">Pallidibacillus pasinlerensis</name>
    <dbReference type="NCBI Taxonomy" id="2703818"/>
    <lineage>
        <taxon>Bacteria</taxon>
        <taxon>Bacillati</taxon>
        <taxon>Bacillota</taxon>
        <taxon>Bacilli</taxon>
        <taxon>Bacillales</taxon>
        <taxon>Bacillaceae</taxon>
        <taxon>Pallidibacillus</taxon>
    </lineage>
</organism>
<dbReference type="Pfam" id="PF12679">
    <property type="entry name" value="ABC2_membrane_2"/>
    <property type="match status" value="1"/>
</dbReference>
<comment type="subcellular location">
    <subcellularLocation>
        <location evidence="1">Membrane</location>
        <topology evidence="1">Multi-pass membrane protein</topology>
    </subcellularLocation>
</comment>
<feature type="transmembrane region" description="Helical" evidence="6">
    <location>
        <begin position="353"/>
        <end position="370"/>
    </location>
</feature>
<sequence>MKLLKFELKKVWRSKKILFLFLFTLIFVSGLFFRNFLMQEEIKERKLHQASPLTKEVHEISSEYTKKLLDNPENPTFQAINDNLIEMQTKLQDWTNAINYEDWVSVPLFELQFLESIQNHQILGGEFKALQGLELEKAIEKNKILVQYKLPYEDDQYSLSTPNFIKLVTTTFMSLLGIVFIIFIIGDLFNEDIEGQTIRTIYTQPIKKWQILLSKYITMLITSVIAVFFIFIISFLCTLLVNGQGGSFQYPQLIEYGNLHELGYTYISTGEYLLQWCILFLCVVSFSFAIVILVSVILSNRIGALITSVLFILSGVFITNHFDVLQNHLNPFYYYNLQEWIERPNELSQLKNVWILFLYSVLIFFVCLFLQKRTALLDKQSVNKRPFRKGNTIHSAKGFKAIFLFEFRKHIRQGYIKPMIFVITIFIIVAYIFISLEVAERKEEMISSTKTSIEFTEDELIPTLYENRLEEYAETIRILESKKTLTEDEKLELQMAKDLSAGIEKQLEIEKTLLQQKKDMLQAYEEEDWRTYYDYWIYQNKLWKGEIKLQDNIYVKNLSFFTYAASIEEKEILKRKGLEPVLPSETLYSIYDDAYETHPLKRLERINESRKIDNTGLFYVYTFISTFVYFVPIFLLLFLFGTGFSKEKGKKRPLHFLYTQPLSKGRIYTAKFIVSSVLSISFFLGIIFFMTIIGTIGNRFGDWEFPILHYDAEVDVESASYSGTATSEGGFHFINMGDYLVENVLLIITGLIFLIAFALFLSNFVNNYVNLIVLTTGISIAGYFVSTMDKFSHFTHLLPFTYLNSGKIINGEIATVLNNNAIGLSSGVIVLLFSTLILYLIGVFIFKKQTHNKGLLRNRQKGIVAVE</sequence>
<evidence type="ECO:0000256" key="5">
    <source>
        <dbReference type="SAM" id="Coils"/>
    </source>
</evidence>
<feature type="transmembrane region" description="Helical" evidence="6">
    <location>
        <begin position="618"/>
        <end position="642"/>
    </location>
</feature>
<evidence type="ECO:0000313" key="8">
    <source>
        <dbReference type="EMBL" id="NCU18805.1"/>
    </source>
</evidence>
<evidence type="ECO:0000256" key="6">
    <source>
        <dbReference type="SAM" id="Phobius"/>
    </source>
</evidence>
<feature type="transmembrane region" description="Helical" evidence="6">
    <location>
        <begin position="768"/>
        <end position="786"/>
    </location>
</feature>
<proteinExistence type="predicted"/>
<keyword evidence="3 6" id="KW-1133">Transmembrane helix</keyword>
<accession>A0ABX0ABJ1</accession>
<keyword evidence="5" id="KW-0175">Coiled coil</keyword>
<evidence type="ECO:0000313" key="9">
    <source>
        <dbReference type="Proteomes" id="UP000743899"/>
    </source>
</evidence>
<keyword evidence="4 6" id="KW-0472">Membrane</keyword>
<comment type="caution">
    <text evidence="8">The sequence shown here is derived from an EMBL/GenBank/DDBJ whole genome shotgun (WGS) entry which is preliminary data.</text>
</comment>
<dbReference type="PANTHER" id="PTHR37305:SF1">
    <property type="entry name" value="MEMBRANE PROTEIN"/>
    <property type="match status" value="1"/>
</dbReference>
<dbReference type="Pfam" id="PF12698">
    <property type="entry name" value="ABC2_membrane_3"/>
    <property type="match status" value="1"/>
</dbReference>
<feature type="transmembrane region" description="Helical" evidence="6">
    <location>
        <begin position="821"/>
        <end position="846"/>
    </location>
</feature>
<feature type="coiled-coil region" evidence="5">
    <location>
        <begin position="469"/>
        <end position="527"/>
    </location>
</feature>
<gene>
    <name evidence="8" type="ORF">GW534_14055</name>
</gene>
<feature type="transmembrane region" description="Helical" evidence="6">
    <location>
        <begin position="672"/>
        <end position="696"/>
    </location>
</feature>
<dbReference type="PANTHER" id="PTHR37305">
    <property type="entry name" value="INTEGRAL MEMBRANE PROTEIN-RELATED"/>
    <property type="match status" value="1"/>
</dbReference>
<evidence type="ECO:0000256" key="3">
    <source>
        <dbReference type="ARBA" id="ARBA00022989"/>
    </source>
</evidence>
<feature type="transmembrane region" description="Helical" evidence="6">
    <location>
        <begin position="744"/>
        <end position="761"/>
    </location>
</feature>
<dbReference type="EMBL" id="JAACYS010000082">
    <property type="protein sequence ID" value="NCU18805.1"/>
    <property type="molecule type" value="Genomic_DNA"/>
</dbReference>
<feature type="transmembrane region" description="Helical" evidence="6">
    <location>
        <begin position="415"/>
        <end position="434"/>
    </location>
</feature>
<feature type="transmembrane region" description="Helical" evidence="6">
    <location>
        <begin position="216"/>
        <end position="241"/>
    </location>
</feature>
<protein>
    <submittedName>
        <fullName evidence="8">ABC transporter permease</fullName>
    </submittedName>
</protein>
<evidence type="ECO:0000256" key="4">
    <source>
        <dbReference type="ARBA" id="ARBA00023136"/>
    </source>
</evidence>
<dbReference type="InterPro" id="IPR013525">
    <property type="entry name" value="ABC2_TM"/>
</dbReference>
<feature type="transmembrane region" description="Helical" evidence="6">
    <location>
        <begin position="304"/>
        <end position="322"/>
    </location>
</feature>
<evidence type="ECO:0000256" key="2">
    <source>
        <dbReference type="ARBA" id="ARBA00022692"/>
    </source>
</evidence>
<name>A0ABX0ABJ1_9BACI</name>
<feature type="domain" description="ABC-2 type transporter transmembrane" evidence="7">
    <location>
        <begin position="421"/>
        <end position="840"/>
    </location>
</feature>
<feature type="transmembrane region" description="Helical" evidence="6">
    <location>
        <begin position="167"/>
        <end position="189"/>
    </location>
</feature>
<keyword evidence="2 6" id="KW-0812">Transmembrane</keyword>
<keyword evidence="9" id="KW-1185">Reference proteome</keyword>
<feature type="transmembrane region" description="Helical" evidence="6">
    <location>
        <begin position="273"/>
        <end position="297"/>
    </location>
</feature>
<dbReference type="Proteomes" id="UP000743899">
    <property type="component" value="Unassembled WGS sequence"/>
</dbReference>
<dbReference type="RefSeq" id="WP_161921633.1">
    <property type="nucleotide sequence ID" value="NZ_JAACYS010000082.1"/>
</dbReference>
<evidence type="ECO:0000259" key="7">
    <source>
        <dbReference type="Pfam" id="PF12698"/>
    </source>
</evidence>
<reference evidence="8 9" key="1">
    <citation type="submission" date="2020-01" db="EMBL/GenBank/DDBJ databases">
        <title>A novel Bacillus sp. from Pasinler.</title>
        <authorList>
            <person name="Adiguzel A."/>
            <person name="Ay H."/>
            <person name="Baltaci M.O."/>
        </authorList>
    </citation>
    <scope>NUCLEOTIDE SEQUENCE [LARGE SCALE GENOMIC DNA]</scope>
    <source>
        <strain evidence="8 9">P1</strain>
    </source>
</reference>
<evidence type="ECO:0000256" key="1">
    <source>
        <dbReference type="ARBA" id="ARBA00004141"/>
    </source>
</evidence>